<keyword evidence="8 9" id="KW-0472">Membrane</keyword>
<keyword evidence="3 9" id="KW-0645">Protease</keyword>
<dbReference type="EMBL" id="JBGMEI010000001">
    <property type="protein sequence ID" value="MFO3664786.1"/>
    <property type="molecule type" value="Genomic_DNA"/>
</dbReference>
<comment type="caution">
    <text evidence="12">The sequence shown here is derived from an EMBL/GenBank/DDBJ whole genome shotgun (WGS) entry which is preliminary data.</text>
</comment>
<dbReference type="Pfam" id="PF01252">
    <property type="entry name" value="Peptidase_A8"/>
    <property type="match status" value="1"/>
</dbReference>
<comment type="subcellular location">
    <subcellularLocation>
        <location evidence="9">Cell membrane</location>
        <topology evidence="9">Multi-pass membrane protein</topology>
    </subcellularLocation>
</comment>
<evidence type="ECO:0000256" key="3">
    <source>
        <dbReference type="ARBA" id="ARBA00022670"/>
    </source>
</evidence>
<feature type="transmembrane region" description="Helical" evidence="9">
    <location>
        <begin position="120"/>
        <end position="143"/>
    </location>
</feature>
<dbReference type="HAMAP" id="MF_00161">
    <property type="entry name" value="LspA"/>
    <property type="match status" value="1"/>
</dbReference>
<dbReference type="PANTHER" id="PTHR33695">
    <property type="entry name" value="LIPOPROTEIN SIGNAL PEPTIDASE"/>
    <property type="match status" value="1"/>
</dbReference>
<keyword evidence="13" id="KW-1185">Reference proteome</keyword>
<dbReference type="GO" id="GO:0004190">
    <property type="term" value="F:aspartic-type endopeptidase activity"/>
    <property type="evidence" value="ECO:0007669"/>
    <property type="project" value="UniProtKB-EC"/>
</dbReference>
<dbReference type="EC" id="3.4.23.36" evidence="9"/>
<reference evidence="12 13" key="1">
    <citation type="journal article" date="2025" name="Anaerobe">
        <title>Description of Anaerococcus kampingiae sp. nov., Anaerococcus groningensis sp. nov., Anaerococcus martiniensis sp. nov., and Anaerococcus cruorum sp. nov., isolated from human clinical specimens.</title>
        <authorList>
            <person name="Boiten K.E."/>
            <person name="Meijer J."/>
            <person name="van Wezel E.M."/>
            <person name="Veloo A.C.M."/>
        </authorList>
    </citation>
    <scope>NUCLEOTIDE SEQUENCE [LARGE SCALE GENOMIC DNA]</scope>
    <source>
        <strain evidence="12 13">ENR0831</strain>
    </source>
</reference>
<evidence type="ECO:0000256" key="6">
    <source>
        <dbReference type="ARBA" id="ARBA00022801"/>
    </source>
</evidence>
<gene>
    <name evidence="9 12" type="primary">lspA</name>
    <name evidence="12" type="ORF">ACCQ41_00740</name>
</gene>
<keyword evidence="4 9" id="KW-0812">Transmembrane</keyword>
<feature type="active site" evidence="9">
    <location>
        <position position="110"/>
    </location>
</feature>
<evidence type="ECO:0000313" key="13">
    <source>
        <dbReference type="Proteomes" id="UP001637996"/>
    </source>
</evidence>
<dbReference type="PANTHER" id="PTHR33695:SF1">
    <property type="entry name" value="LIPOPROTEIN SIGNAL PEPTIDASE"/>
    <property type="match status" value="1"/>
</dbReference>
<organism evidence="12 13">
    <name type="scientific">Anaerococcus martiniensis</name>
    <dbReference type="NCBI Taxonomy" id="3115615"/>
    <lineage>
        <taxon>Bacteria</taxon>
        <taxon>Bacillati</taxon>
        <taxon>Bacillota</taxon>
        <taxon>Tissierellia</taxon>
        <taxon>Tissierellales</taxon>
        <taxon>Peptoniphilaceae</taxon>
        <taxon>Anaerococcus</taxon>
    </lineage>
</organism>
<name>A0ABW9M7S9_9FIRM</name>
<evidence type="ECO:0000256" key="10">
    <source>
        <dbReference type="RuleBase" id="RU000594"/>
    </source>
</evidence>
<proteinExistence type="inferred from homology"/>
<evidence type="ECO:0000256" key="11">
    <source>
        <dbReference type="RuleBase" id="RU004181"/>
    </source>
</evidence>
<comment type="caution">
    <text evidence="9">Lacks conserved residue(s) required for the propagation of feature annotation.</text>
</comment>
<evidence type="ECO:0000256" key="4">
    <source>
        <dbReference type="ARBA" id="ARBA00022692"/>
    </source>
</evidence>
<dbReference type="RefSeq" id="WP_410030563.1">
    <property type="nucleotide sequence ID" value="NZ_JBGMEI010000001.1"/>
</dbReference>
<evidence type="ECO:0000256" key="2">
    <source>
        <dbReference type="ARBA" id="ARBA00022475"/>
    </source>
</evidence>
<evidence type="ECO:0000256" key="7">
    <source>
        <dbReference type="ARBA" id="ARBA00022989"/>
    </source>
</evidence>
<evidence type="ECO:0000256" key="8">
    <source>
        <dbReference type="ARBA" id="ARBA00023136"/>
    </source>
</evidence>
<protein>
    <recommendedName>
        <fullName evidence="9">Lipoprotein signal peptidase</fullName>
        <ecNumber evidence="9">3.4.23.36</ecNumber>
    </recommendedName>
    <alternativeName>
        <fullName evidence="9">Prolipoprotein signal peptidase</fullName>
    </alternativeName>
    <alternativeName>
        <fullName evidence="9">Signal peptidase II</fullName>
        <shortName evidence="9">SPase II</shortName>
    </alternativeName>
</protein>
<comment type="pathway">
    <text evidence="9">Protein modification; lipoprotein biosynthesis (signal peptide cleavage).</text>
</comment>
<keyword evidence="6 9" id="KW-0378">Hydrolase</keyword>
<dbReference type="InterPro" id="IPR001872">
    <property type="entry name" value="Peptidase_A8"/>
</dbReference>
<dbReference type="NCBIfam" id="TIGR00077">
    <property type="entry name" value="lspA"/>
    <property type="match status" value="1"/>
</dbReference>
<dbReference type="Proteomes" id="UP001637996">
    <property type="component" value="Unassembled WGS sequence"/>
</dbReference>
<comment type="function">
    <text evidence="9 10">This protein specifically catalyzes the removal of signal peptides from prolipoproteins.</text>
</comment>
<feature type="transmembrane region" description="Helical" evidence="9">
    <location>
        <begin position="56"/>
        <end position="74"/>
    </location>
</feature>
<evidence type="ECO:0000256" key="5">
    <source>
        <dbReference type="ARBA" id="ARBA00022750"/>
    </source>
</evidence>
<keyword evidence="2 9" id="KW-1003">Cell membrane</keyword>
<sequence>MTAYIVFIIIGLILDRLSKSYAINNFIENPYKGTLVNFTYLENRGAAFGILQDSRLFFIILTLVIVAALVYYFVKNYKKNHKILNIALAMIISGAIGNFYDRLFQGYVVDFIEFAFVKFPVFNIADIFVTLGSFLMIIYLIFFEESEKI</sequence>
<feature type="transmembrane region" description="Helical" evidence="9">
    <location>
        <begin position="83"/>
        <end position="100"/>
    </location>
</feature>
<comment type="catalytic activity">
    <reaction evidence="9 10">
        <text>Release of signal peptides from bacterial membrane prolipoproteins. Hydrolyzes -Xaa-Yaa-Zaa-|-(S,diacylglyceryl)Cys-, in which Xaa is hydrophobic (preferably Leu), and Yaa (Ala or Ser) and Zaa (Gly or Ala) have small, neutral side chains.</text>
        <dbReference type="EC" id="3.4.23.36"/>
    </reaction>
</comment>
<comment type="similarity">
    <text evidence="1 9 11">Belongs to the peptidase A8 family.</text>
</comment>
<accession>A0ABW9M7S9</accession>
<keyword evidence="5 9" id="KW-0064">Aspartyl protease</keyword>
<feature type="active site" evidence="9">
    <location>
        <position position="126"/>
    </location>
</feature>
<evidence type="ECO:0000313" key="12">
    <source>
        <dbReference type="EMBL" id="MFO3664786.1"/>
    </source>
</evidence>
<evidence type="ECO:0000256" key="1">
    <source>
        <dbReference type="ARBA" id="ARBA00006139"/>
    </source>
</evidence>
<evidence type="ECO:0000256" key="9">
    <source>
        <dbReference type="HAMAP-Rule" id="MF_00161"/>
    </source>
</evidence>
<dbReference type="PRINTS" id="PR00781">
    <property type="entry name" value="LIPOSIGPTASE"/>
</dbReference>
<dbReference type="PROSITE" id="PS00855">
    <property type="entry name" value="SPASE_II"/>
    <property type="match status" value="1"/>
</dbReference>
<keyword evidence="7 9" id="KW-1133">Transmembrane helix</keyword>